<feature type="cross-link" description="Glycyl lysine isopeptide (Lys-Gly) (interchain with G-Cter in SUMO2)" evidence="7">
    <location>
        <position position="8"/>
    </location>
</feature>
<dbReference type="STRING" id="139420.A0A371CJH1"/>
<dbReference type="AlphaFoldDB" id="A0A371CJH1"/>
<dbReference type="GO" id="GO:0004674">
    <property type="term" value="F:protein serine/threonine kinase activity"/>
    <property type="evidence" value="ECO:0007669"/>
    <property type="project" value="UniProtKB-KW"/>
</dbReference>
<sequence>MLCNVTSKLENLLLDHNGKINIADFKLVIVSFASSPEGTLEYMAPKVILQKKHGTPVCLPFQSKTERTKDLIIMGRFYLPASLSCEGTYILACLLKMDPIQHFQACQVLKEVWVRWRSTWARCDTITNMSS</sequence>
<feature type="binding site" evidence="6">
    <location>
        <begin position="10"/>
        <end position="11"/>
    </location>
    <ligand>
        <name>ATP</name>
        <dbReference type="ChEBI" id="CHEBI:30616"/>
    </ligand>
</feature>
<keyword evidence="1" id="KW-0723">Serine/threonine-protein kinase</keyword>
<keyword evidence="4" id="KW-0418">Kinase</keyword>
<evidence type="ECO:0000313" key="9">
    <source>
        <dbReference type="EMBL" id="RDX40431.1"/>
    </source>
</evidence>
<dbReference type="InterPro" id="IPR000719">
    <property type="entry name" value="Prot_kinase_dom"/>
</dbReference>
<dbReference type="Gene3D" id="1.10.510.10">
    <property type="entry name" value="Transferase(Phosphotransferase) domain 1"/>
    <property type="match status" value="1"/>
</dbReference>
<dbReference type="InterPro" id="IPR011009">
    <property type="entry name" value="Kinase-like_dom_sf"/>
</dbReference>
<proteinExistence type="predicted"/>
<evidence type="ECO:0000313" key="10">
    <source>
        <dbReference type="Proteomes" id="UP000256964"/>
    </source>
</evidence>
<evidence type="ECO:0000256" key="7">
    <source>
        <dbReference type="PIRSR" id="PIRSR630616-3"/>
    </source>
</evidence>
<accession>A0A371CJH1</accession>
<dbReference type="GO" id="GO:0005524">
    <property type="term" value="F:ATP binding"/>
    <property type="evidence" value="ECO:0007669"/>
    <property type="project" value="UniProtKB-KW"/>
</dbReference>
<dbReference type="PROSITE" id="PS50011">
    <property type="entry name" value="PROTEIN_KINASE_DOM"/>
    <property type="match status" value="1"/>
</dbReference>
<evidence type="ECO:0000256" key="4">
    <source>
        <dbReference type="ARBA" id="ARBA00022777"/>
    </source>
</evidence>
<evidence type="ECO:0000256" key="1">
    <source>
        <dbReference type="ARBA" id="ARBA00022527"/>
    </source>
</evidence>
<evidence type="ECO:0000256" key="2">
    <source>
        <dbReference type="ARBA" id="ARBA00022679"/>
    </source>
</evidence>
<feature type="binding site" evidence="6">
    <location>
        <position position="24"/>
    </location>
    <ligand>
        <name>ATP</name>
        <dbReference type="ChEBI" id="CHEBI:30616"/>
    </ligand>
</feature>
<reference evidence="9 10" key="1">
    <citation type="journal article" date="2018" name="Biotechnol. Biofuels">
        <title>Integrative visual omics of the white-rot fungus Polyporus brumalis exposes the biotechnological potential of its oxidative enzymes for delignifying raw plant biomass.</title>
        <authorList>
            <person name="Miyauchi S."/>
            <person name="Rancon A."/>
            <person name="Drula E."/>
            <person name="Hage H."/>
            <person name="Chaduli D."/>
            <person name="Favel A."/>
            <person name="Grisel S."/>
            <person name="Henrissat B."/>
            <person name="Herpoel-Gimbert I."/>
            <person name="Ruiz-Duenas F.J."/>
            <person name="Chevret D."/>
            <person name="Hainaut M."/>
            <person name="Lin J."/>
            <person name="Wang M."/>
            <person name="Pangilinan J."/>
            <person name="Lipzen A."/>
            <person name="Lesage-Meessen L."/>
            <person name="Navarro D."/>
            <person name="Riley R."/>
            <person name="Grigoriev I.V."/>
            <person name="Zhou S."/>
            <person name="Raouche S."/>
            <person name="Rosso M.N."/>
        </authorList>
    </citation>
    <scope>NUCLEOTIDE SEQUENCE [LARGE SCALE GENOMIC DNA]</scope>
    <source>
        <strain evidence="9 10">BRFM 1820</strain>
    </source>
</reference>
<keyword evidence="10" id="KW-1185">Reference proteome</keyword>
<dbReference type="PANTHER" id="PTHR24350">
    <property type="entry name" value="SERINE/THREONINE-PROTEIN KINASE IAL-RELATED"/>
    <property type="match status" value="1"/>
</dbReference>
<name>A0A371CJH1_9APHY</name>
<protein>
    <recommendedName>
        <fullName evidence="8">Protein kinase domain-containing protein</fullName>
    </recommendedName>
</protein>
<dbReference type="Proteomes" id="UP000256964">
    <property type="component" value="Unassembled WGS sequence"/>
</dbReference>
<keyword evidence="5 6" id="KW-0067">ATP-binding</keyword>
<dbReference type="InterPro" id="IPR030616">
    <property type="entry name" value="Aur-like"/>
</dbReference>
<feature type="domain" description="Protein kinase" evidence="8">
    <location>
        <begin position="1"/>
        <end position="131"/>
    </location>
</feature>
<evidence type="ECO:0000256" key="6">
    <source>
        <dbReference type="PIRSR" id="PIRSR630616-2"/>
    </source>
</evidence>
<dbReference type="EMBL" id="KZ857556">
    <property type="protein sequence ID" value="RDX40431.1"/>
    <property type="molecule type" value="Genomic_DNA"/>
</dbReference>
<evidence type="ECO:0000259" key="8">
    <source>
        <dbReference type="PROSITE" id="PS50011"/>
    </source>
</evidence>
<dbReference type="SUPFAM" id="SSF56112">
    <property type="entry name" value="Protein kinase-like (PK-like)"/>
    <property type="match status" value="1"/>
</dbReference>
<keyword evidence="2" id="KW-0808">Transferase</keyword>
<evidence type="ECO:0000256" key="3">
    <source>
        <dbReference type="ARBA" id="ARBA00022741"/>
    </source>
</evidence>
<organism evidence="9 10">
    <name type="scientific">Lentinus brumalis</name>
    <dbReference type="NCBI Taxonomy" id="2498619"/>
    <lineage>
        <taxon>Eukaryota</taxon>
        <taxon>Fungi</taxon>
        <taxon>Dikarya</taxon>
        <taxon>Basidiomycota</taxon>
        <taxon>Agaricomycotina</taxon>
        <taxon>Agaricomycetes</taxon>
        <taxon>Polyporales</taxon>
        <taxon>Polyporaceae</taxon>
        <taxon>Lentinus</taxon>
    </lineage>
</organism>
<gene>
    <name evidence="9" type="ORF">OH76DRAFT_1423698</name>
</gene>
<keyword evidence="3 6" id="KW-0547">Nucleotide-binding</keyword>
<evidence type="ECO:0000256" key="5">
    <source>
        <dbReference type="ARBA" id="ARBA00022840"/>
    </source>
</evidence>